<dbReference type="Proteomes" id="UP000010482">
    <property type="component" value="Chromosome"/>
</dbReference>
<evidence type="ECO:0000313" key="2">
    <source>
        <dbReference type="Proteomes" id="UP000010482"/>
    </source>
</evidence>
<evidence type="ECO:0000313" key="1">
    <source>
        <dbReference type="EMBL" id="AFZ49352.1"/>
    </source>
</evidence>
<keyword evidence="2" id="KW-1185">Reference proteome</keyword>
<protein>
    <submittedName>
        <fullName evidence="1">Uncharacterized protein</fullName>
    </submittedName>
</protein>
<dbReference type="EMBL" id="CP003944">
    <property type="protein sequence ID" value="AFZ49352.1"/>
    <property type="molecule type" value="Genomic_DNA"/>
</dbReference>
<proteinExistence type="predicted"/>
<accession>K9YS69</accession>
<sequence>MERLHAMERLYAKLNTNYKQLPEPNITHLPPKSPKSGGLYEFIPPKVGG</sequence>
<gene>
    <name evidence="1" type="ORF">Dacsa_0574</name>
</gene>
<dbReference type="AlphaFoldDB" id="K9YS69"/>
<reference evidence="1" key="1">
    <citation type="submission" date="2012-04" db="EMBL/GenBank/DDBJ databases">
        <title>Finished genome of Dactylococcopsis salina PCC 8305.</title>
        <authorList>
            <consortium name="US DOE Joint Genome Institute"/>
            <person name="Gugger M."/>
            <person name="Coursin T."/>
            <person name="Rippka R."/>
            <person name="Tandeau De Marsac N."/>
            <person name="Huntemann M."/>
            <person name="Wei C.-L."/>
            <person name="Han J."/>
            <person name="Detter J.C."/>
            <person name="Han C."/>
            <person name="Tapia R."/>
            <person name="Daligault H."/>
            <person name="Chen A."/>
            <person name="Krypides N."/>
            <person name="Mavromatis K."/>
            <person name="Markowitz V."/>
            <person name="Szeto E."/>
            <person name="Ivanova N."/>
            <person name="Ovchinnikova G."/>
            <person name="Pagani I."/>
            <person name="Pati A."/>
            <person name="Goodwin L."/>
            <person name="Peters L."/>
            <person name="Pitluck S."/>
            <person name="Woyke T."/>
            <person name="Kerfeld C."/>
        </authorList>
    </citation>
    <scope>NUCLEOTIDE SEQUENCE [LARGE SCALE GENOMIC DNA]</scope>
    <source>
        <strain evidence="1">PCC 8305</strain>
    </source>
</reference>
<name>K9YS69_DACS8</name>
<dbReference type="HOGENOM" id="CLU_3134774_0_0_3"/>
<dbReference type="STRING" id="13035.Dacsa_0574"/>
<dbReference type="KEGG" id="dsl:Dacsa_0574"/>
<organism evidence="1 2">
    <name type="scientific">Dactylococcopsis salina (strain PCC 8305)</name>
    <name type="common">Myxobactron salinum</name>
    <dbReference type="NCBI Taxonomy" id="13035"/>
    <lineage>
        <taxon>Bacteria</taxon>
        <taxon>Bacillati</taxon>
        <taxon>Cyanobacteriota</taxon>
        <taxon>Cyanophyceae</taxon>
        <taxon>Nodosilineales</taxon>
        <taxon>Cymatolegaceae</taxon>
        <taxon>Dactylococcopsis</taxon>
    </lineage>
</organism>